<reference evidence="2" key="1">
    <citation type="submission" date="2016-11" db="EMBL/GenBank/DDBJ databases">
        <authorList>
            <person name="Varghese N."/>
            <person name="Submissions S."/>
        </authorList>
    </citation>
    <scope>NUCLEOTIDE SEQUENCE [LARGE SCALE GENOMIC DNA]</scope>
    <source>
        <strain evidence="2">DSM 44671</strain>
    </source>
</reference>
<proteinExistence type="predicted"/>
<sequence>MSKELLKLANIGPAMVRDLVRLGITEPAQLAGRDPVELYDRLGELDGQRPDPCVLDTFMSAVDQAGGAPPRPWWTYTAERKCLLGSR</sequence>
<gene>
    <name evidence="1" type="ORF">SAMN04489730_0670</name>
</gene>
<evidence type="ECO:0000313" key="2">
    <source>
        <dbReference type="Proteomes" id="UP000182740"/>
    </source>
</evidence>
<dbReference type="AlphaFoldDB" id="A0A1K1PIN8"/>
<dbReference type="Proteomes" id="UP000182740">
    <property type="component" value="Unassembled WGS sequence"/>
</dbReference>
<dbReference type="EMBL" id="FPJG01000006">
    <property type="protein sequence ID" value="SFW47468.1"/>
    <property type="molecule type" value="Genomic_DNA"/>
</dbReference>
<dbReference type="RefSeq" id="WP_072474851.1">
    <property type="nucleotide sequence ID" value="NZ_FPJG01000006.1"/>
</dbReference>
<keyword evidence="2" id="KW-1185">Reference proteome</keyword>
<accession>A0A1K1PIN8</accession>
<dbReference type="InterPro" id="IPR021725">
    <property type="entry name" value="Cdd1"/>
</dbReference>
<name>A0A1K1PIN8_9PSEU</name>
<dbReference type="Pfam" id="PF11731">
    <property type="entry name" value="Cdd1"/>
    <property type="match status" value="1"/>
</dbReference>
<organism evidence="1 2">
    <name type="scientific">Amycolatopsis australiensis</name>
    <dbReference type="NCBI Taxonomy" id="546364"/>
    <lineage>
        <taxon>Bacteria</taxon>
        <taxon>Bacillati</taxon>
        <taxon>Actinomycetota</taxon>
        <taxon>Actinomycetes</taxon>
        <taxon>Pseudonocardiales</taxon>
        <taxon>Pseudonocardiaceae</taxon>
        <taxon>Amycolatopsis</taxon>
    </lineage>
</organism>
<evidence type="ECO:0000313" key="1">
    <source>
        <dbReference type="EMBL" id="SFW47468.1"/>
    </source>
</evidence>
<dbReference type="OrthoDB" id="7173324at2"/>
<dbReference type="Gene3D" id="1.10.150.20">
    <property type="entry name" value="5' to 3' exonuclease, C-terminal subdomain"/>
    <property type="match status" value="1"/>
</dbReference>
<dbReference type="STRING" id="546364.SAMN04489730_0670"/>
<protein>
    <submittedName>
        <fullName evidence="1">Pathogenicity locus</fullName>
    </submittedName>
</protein>